<organism evidence="4 5">
    <name type="scientific">Monilinia fructigena</name>
    <dbReference type="NCBI Taxonomy" id="38457"/>
    <lineage>
        <taxon>Eukaryota</taxon>
        <taxon>Fungi</taxon>
        <taxon>Dikarya</taxon>
        <taxon>Ascomycota</taxon>
        <taxon>Pezizomycotina</taxon>
        <taxon>Leotiomycetes</taxon>
        <taxon>Helotiales</taxon>
        <taxon>Sclerotiniaceae</taxon>
        <taxon>Monilinia</taxon>
    </lineage>
</organism>
<name>A0A395IU95_9HELO</name>
<sequence length="391" mass="43810">MVKTTGNKIRFLQTKRGKELTSIASATLDSFALFFVTELHSNHTTRETFDICKATTPQQLPCCPTLDVRLSKESADLKYQQNRFLATLWQLQRVQGQQNAVSTSGSLSASFLARRLYATATATKAKPTTAKKPATKKASTKTPATAKKPATKKPAKKPAKKPVKKSAKKVKAKAKPKPKKKVAKKVVLTDSQVLRRKLKELKVTALVSEDPKQKPQNAFRVLFEELTTGSGDVISSSKLASTQFKSASTAELERLNRIANENKAANLVTYKKWVESHTPEEIRLANLARLHMRRLTHKIATPKIIKDDRAPKNRTLPLAFFVQERFRSGEFAGIKVTESIKRISDEYKELTPTQRKTYEDAAAADAERYDREYKTVFKREPGATYKTQAEA</sequence>
<dbReference type="OrthoDB" id="1919336at2759"/>
<feature type="domain" description="HMG box" evidence="3">
    <location>
        <begin position="311"/>
        <end position="377"/>
    </location>
</feature>
<proteinExistence type="predicted"/>
<feature type="compositionally biased region" description="Low complexity" evidence="2">
    <location>
        <begin position="122"/>
        <end position="132"/>
    </location>
</feature>
<dbReference type="EMBL" id="QKRW01000017">
    <property type="protein sequence ID" value="RAL63877.1"/>
    <property type="molecule type" value="Genomic_DNA"/>
</dbReference>
<dbReference type="AlphaFoldDB" id="A0A395IU95"/>
<dbReference type="Pfam" id="PF00505">
    <property type="entry name" value="HMG_box"/>
    <property type="match status" value="1"/>
</dbReference>
<comment type="caution">
    <text evidence="4">The sequence shown here is derived from an EMBL/GenBank/DDBJ whole genome shotgun (WGS) entry which is preliminary data.</text>
</comment>
<evidence type="ECO:0000259" key="3">
    <source>
        <dbReference type="PROSITE" id="PS50118"/>
    </source>
</evidence>
<evidence type="ECO:0000256" key="2">
    <source>
        <dbReference type="SAM" id="MobiDB-lite"/>
    </source>
</evidence>
<evidence type="ECO:0000313" key="5">
    <source>
        <dbReference type="Proteomes" id="UP000249056"/>
    </source>
</evidence>
<dbReference type="PROSITE" id="PS50118">
    <property type="entry name" value="HMG_BOX_2"/>
    <property type="match status" value="1"/>
</dbReference>
<dbReference type="GO" id="GO:0003677">
    <property type="term" value="F:DNA binding"/>
    <property type="evidence" value="ECO:0007669"/>
    <property type="project" value="UniProtKB-UniRule"/>
</dbReference>
<gene>
    <name evidence="4" type="ORF">DID88_003520</name>
</gene>
<dbReference type="SUPFAM" id="SSF47095">
    <property type="entry name" value="HMG-box"/>
    <property type="match status" value="2"/>
</dbReference>
<dbReference type="Proteomes" id="UP000249056">
    <property type="component" value="Unassembled WGS sequence"/>
</dbReference>
<dbReference type="InterPro" id="IPR036910">
    <property type="entry name" value="HMG_box_dom_sf"/>
</dbReference>
<feature type="DNA-binding region" description="HMG box" evidence="1">
    <location>
        <begin position="311"/>
        <end position="377"/>
    </location>
</feature>
<dbReference type="SMART" id="SM00398">
    <property type="entry name" value="HMG"/>
    <property type="match status" value="1"/>
</dbReference>
<dbReference type="GO" id="GO:0005634">
    <property type="term" value="C:nucleus"/>
    <property type="evidence" value="ECO:0007669"/>
    <property type="project" value="UniProtKB-UniRule"/>
</dbReference>
<keyword evidence="1" id="KW-0238">DNA-binding</keyword>
<accession>A0A395IU95</accession>
<keyword evidence="1" id="KW-0539">Nucleus</keyword>
<dbReference type="Gene3D" id="1.10.30.10">
    <property type="entry name" value="High mobility group box domain"/>
    <property type="match status" value="1"/>
</dbReference>
<feature type="compositionally biased region" description="Basic residues" evidence="2">
    <location>
        <begin position="149"/>
        <end position="183"/>
    </location>
</feature>
<evidence type="ECO:0000256" key="1">
    <source>
        <dbReference type="PROSITE-ProRule" id="PRU00267"/>
    </source>
</evidence>
<keyword evidence="5" id="KW-1185">Reference proteome</keyword>
<evidence type="ECO:0000313" key="4">
    <source>
        <dbReference type="EMBL" id="RAL63877.1"/>
    </source>
</evidence>
<reference evidence="4 5" key="1">
    <citation type="submission" date="2018-06" db="EMBL/GenBank/DDBJ databases">
        <title>Genome Sequence of the Brown Rot Fungal Pathogen Monilinia fructigena.</title>
        <authorList>
            <person name="Landi L."/>
            <person name="De Miccolis Angelini R.M."/>
            <person name="Pollastro S."/>
            <person name="Abate D."/>
            <person name="Faretra F."/>
            <person name="Romanazzi G."/>
        </authorList>
    </citation>
    <scope>NUCLEOTIDE SEQUENCE [LARGE SCALE GENOMIC DNA]</scope>
    <source>
        <strain evidence="4 5">Mfrg269</strain>
    </source>
</reference>
<protein>
    <recommendedName>
        <fullName evidence="3">HMG box domain-containing protein</fullName>
    </recommendedName>
</protein>
<dbReference type="InterPro" id="IPR009071">
    <property type="entry name" value="HMG_box_dom"/>
</dbReference>
<feature type="region of interest" description="Disordered" evidence="2">
    <location>
        <begin position="122"/>
        <end position="183"/>
    </location>
</feature>